<dbReference type="InterPro" id="IPR053144">
    <property type="entry name" value="Acetyltransferase_Butenolide"/>
</dbReference>
<name>A0A9Q5JGN2_9LACT</name>
<dbReference type="Proteomes" id="UP000177273">
    <property type="component" value="Unassembled WGS sequence"/>
</dbReference>
<evidence type="ECO:0000313" key="2">
    <source>
        <dbReference type="EMBL" id="OFI46788.1"/>
    </source>
</evidence>
<dbReference type="InterPro" id="IPR000182">
    <property type="entry name" value="GNAT_dom"/>
</dbReference>
<dbReference type="AlphaFoldDB" id="A0A9Q5JGN2"/>
<dbReference type="PANTHER" id="PTHR43233">
    <property type="entry name" value="FAMILY N-ACETYLTRANSFERASE, PUTATIVE (AFU_ORTHOLOGUE AFUA_6G03350)-RELATED"/>
    <property type="match status" value="1"/>
</dbReference>
<dbReference type="OrthoDB" id="9775804at2"/>
<dbReference type="InterPro" id="IPR016181">
    <property type="entry name" value="Acyl_CoA_acyltransferase"/>
</dbReference>
<sequence length="131" mass="14742">MIEYKRNEKISVEAFRQVLISSGINRPVNDIPRLQAMLDNSNLIWTAWDGDRLVAVARSLTDFSFVCYMSDLAVASDYQKQGIGKKLIDKTKEDLGSTVAFLLLSAPSAMEYYPKVGLKNISNAFFTPRKD</sequence>
<keyword evidence="3" id="KW-1185">Reference proteome</keyword>
<dbReference type="EMBL" id="MKIQ01000027">
    <property type="protein sequence ID" value="OFI46788.1"/>
    <property type="molecule type" value="Genomic_DNA"/>
</dbReference>
<evidence type="ECO:0000259" key="1">
    <source>
        <dbReference type="PROSITE" id="PS51186"/>
    </source>
</evidence>
<gene>
    <name evidence="2" type="ORF">BG262_03035</name>
</gene>
<dbReference type="PANTHER" id="PTHR43233:SF1">
    <property type="entry name" value="FAMILY N-ACETYLTRANSFERASE, PUTATIVE (AFU_ORTHOLOGUE AFUA_6G03350)-RELATED"/>
    <property type="match status" value="1"/>
</dbReference>
<proteinExistence type="predicted"/>
<dbReference type="CDD" id="cd04301">
    <property type="entry name" value="NAT_SF"/>
    <property type="match status" value="1"/>
</dbReference>
<dbReference type="SUPFAM" id="SSF55729">
    <property type="entry name" value="Acyl-CoA N-acyltransferases (Nat)"/>
    <property type="match status" value="1"/>
</dbReference>
<dbReference type="Gene3D" id="3.40.630.30">
    <property type="match status" value="1"/>
</dbReference>
<reference evidence="3" key="1">
    <citation type="submission" date="2016-09" db="EMBL/GenBank/DDBJ databases">
        <title>Draft genome sequence of a novel species of the family Streptococcaceae isolated from flowers.</title>
        <authorList>
            <person name="Chuah L.-O."/>
            <person name="Yap K.-P."/>
            <person name="Thong K.L."/>
            <person name="Liong M.T."/>
            <person name="Ahmad R."/>
            <person name="Rusul G."/>
        </authorList>
    </citation>
    <scope>NUCLEOTIDE SEQUENCE [LARGE SCALE GENOMIC DNA]</scope>
    <source>
        <strain evidence="3">HibF3</strain>
    </source>
</reference>
<comment type="caution">
    <text evidence="2">The sequence shown here is derived from an EMBL/GenBank/DDBJ whole genome shotgun (WGS) entry which is preliminary data.</text>
</comment>
<accession>A0A9Q5JGN2</accession>
<dbReference type="Pfam" id="PF13673">
    <property type="entry name" value="Acetyltransf_10"/>
    <property type="match status" value="1"/>
</dbReference>
<evidence type="ECO:0000313" key="3">
    <source>
        <dbReference type="Proteomes" id="UP000177273"/>
    </source>
</evidence>
<feature type="domain" description="N-acetyltransferase" evidence="1">
    <location>
        <begin position="2"/>
        <end position="131"/>
    </location>
</feature>
<organism evidence="2 3">
    <name type="scientific">Floricoccus penangensis</name>
    <dbReference type="NCBI Taxonomy" id="1859475"/>
    <lineage>
        <taxon>Bacteria</taxon>
        <taxon>Bacillati</taxon>
        <taxon>Bacillota</taxon>
        <taxon>Bacilli</taxon>
        <taxon>Lactobacillales</taxon>
        <taxon>Streptococcaceae</taxon>
        <taxon>Floricoccus</taxon>
    </lineage>
</organism>
<protein>
    <submittedName>
        <fullName evidence="2">GNAT family N-acetyltransferase</fullName>
    </submittedName>
</protein>
<dbReference type="PROSITE" id="PS51186">
    <property type="entry name" value="GNAT"/>
    <property type="match status" value="1"/>
</dbReference>
<dbReference type="GO" id="GO:0016747">
    <property type="term" value="F:acyltransferase activity, transferring groups other than amino-acyl groups"/>
    <property type="evidence" value="ECO:0007669"/>
    <property type="project" value="InterPro"/>
</dbReference>
<dbReference type="RefSeq" id="WP_070787921.1">
    <property type="nucleotide sequence ID" value="NZ_MKIQ01000027.1"/>
</dbReference>